<sequence>MGYARWLRAGVRGKSHEDGDLVIPPCMCMSSEKEIIYWVYTSDLLHESPALTKAALLTVRNCDAEELNKVLKKLPGKTVKLIGIDTPSKEDGLDGLPCNNEEYFHKLMPAALLSRILRLKQDSYCFR</sequence>
<dbReference type="OrthoDB" id="9997116at2759"/>
<dbReference type="Proteomes" id="UP000271889">
    <property type="component" value="Unassembled WGS sequence"/>
</dbReference>
<dbReference type="EMBL" id="UYRV01003645">
    <property type="protein sequence ID" value="VDK50532.1"/>
    <property type="molecule type" value="Genomic_DNA"/>
</dbReference>
<reference evidence="1 2" key="1">
    <citation type="submission" date="2018-11" db="EMBL/GenBank/DDBJ databases">
        <authorList>
            <consortium name="Pathogen Informatics"/>
        </authorList>
    </citation>
    <scope>NUCLEOTIDE SEQUENCE [LARGE SCALE GENOMIC DNA]</scope>
</reference>
<gene>
    <name evidence="1" type="ORF">CGOC_LOCUS1801</name>
</gene>
<protein>
    <submittedName>
        <fullName evidence="1">Uncharacterized protein</fullName>
    </submittedName>
</protein>
<accession>A0A3P6QKE7</accession>
<evidence type="ECO:0000313" key="2">
    <source>
        <dbReference type="Proteomes" id="UP000271889"/>
    </source>
</evidence>
<keyword evidence="2" id="KW-1185">Reference proteome</keyword>
<dbReference type="AlphaFoldDB" id="A0A3P6QKE7"/>
<evidence type="ECO:0000313" key="1">
    <source>
        <dbReference type="EMBL" id="VDK50532.1"/>
    </source>
</evidence>
<proteinExistence type="predicted"/>
<name>A0A3P6QKE7_CYLGO</name>
<organism evidence="1 2">
    <name type="scientific">Cylicostephanus goldi</name>
    <name type="common">Nematode worm</name>
    <dbReference type="NCBI Taxonomy" id="71465"/>
    <lineage>
        <taxon>Eukaryota</taxon>
        <taxon>Metazoa</taxon>
        <taxon>Ecdysozoa</taxon>
        <taxon>Nematoda</taxon>
        <taxon>Chromadorea</taxon>
        <taxon>Rhabditida</taxon>
        <taxon>Rhabditina</taxon>
        <taxon>Rhabditomorpha</taxon>
        <taxon>Strongyloidea</taxon>
        <taxon>Strongylidae</taxon>
        <taxon>Cylicostephanus</taxon>
    </lineage>
</organism>